<reference evidence="1" key="1">
    <citation type="submission" date="2021-06" db="EMBL/GenBank/DDBJ databases">
        <authorList>
            <person name="Kallberg Y."/>
            <person name="Tangrot J."/>
            <person name="Rosling A."/>
        </authorList>
    </citation>
    <scope>NUCLEOTIDE SEQUENCE</scope>
    <source>
        <strain evidence="1">FL966</strain>
    </source>
</reference>
<protein>
    <submittedName>
        <fullName evidence="1">16963_t:CDS:1</fullName>
    </submittedName>
</protein>
<gene>
    <name evidence="1" type="ORF">CPELLU_LOCUS15789</name>
</gene>
<dbReference type="AlphaFoldDB" id="A0A9N9NZ08"/>
<dbReference type="EMBL" id="CAJVQA010021554">
    <property type="protein sequence ID" value="CAG8769568.1"/>
    <property type="molecule type" value="Genomic_DNA"/>
</dbReference>
<name>A0A9N9NZ08_9GLOM</name>
<evidence type="ECO:0000313" key="2">
    <source>
        <dbReference type="Proteomes" id="UP000789759"/>
    </source>
</evidence>
<comment type="caution">
    <text evidence="1">The sequence shown here is derived from an EMBL/GenBank/DDBJ whole genome shotgun (WGS) entry which is preliminary data.</text>
</comment>
<keyword evidence="2" id="KW-1185">Reference proteome</keyword>
<evidence type="ECO:0000313" key="1">
    <source>
        <dbReference type="EMBL" id="CAG8769568.1"/>
    </source>
</evidence>
<accession>A0A9N9NZ08</accession>
<dbReference type="Proteomes" id="UP000789759">
    <property type="component" value="Unassembled WGS sequence"/>
</dbReference>
<organism evidence="1 2">
    <name type="scientific">Cetraspora pellucida</name>
    <dbReference type="NCBI Taxonomy" id="1433469"/>
    <lineage>
        <taxon>Eukaryota</taxon>
        <taxon>Fungi</taxon>
        <taxon>Fungi incertae sedis</taxon>
        <taxon>Mucoromycota</taxon>
        <taxon>Glomeromycotina</taxon>
        <taxon>Glomeromycetes</taxon>
        <taxon>Diversisporales</taxon>
        <taxon>Gigasporaceae</taxon>
        <taxon>Cetraspora</taxon>
    </lineage>
</organism>
<sequence>MKILLLEIDLTNKTGNNNMDEHKNVLEKLEILYDCIKLSAEEYVNVDNKLQIMDTLTKESVIRDIFKEQGLGKMALEVVKKYFEQLQFATEDDIYLL</sequence>
<proteinExistence type="predicted"/>